<feature type="transmembrane region" description="Helical" evidence="2">
    <location>
        <begin position="180"/>
        <end position="201"/>
    </location>
</feature>
<feature type="transmembrane region" description="Helical" evidence="2">
    <location>
        <begin position="155"/>
        <end position="174"/>
    </location>
</feature>
<keyword evidence="4" id="KW-1185">Reference proteome</keyword>
<keyword evidence="2" id="KW-0472">Membrane</keyword>
<feature type="region of interest" description="Disordered" evidence="1">
    <location>
        <begin position="431"/>
        <end position="452"/>
    </location>
</feature>
<name>A0A4U5M5K9_STECR</name>
<keyword evidence="2" id="KW-0812">Transmembrane</keyword>
<comment type="caution">
    <text evidence="3">The sequence shown here is derived from an EMBL/GenBank/DDBJ whole genome shotgun (WGS) entry which is preliminary data.</text>
</comment>
<organism evidence="3 4">
    <name type="scientific">Steinernema carpocapsae</name>
    <name type="common">Entomopathogenic nematode</name>
    <dbReference type="NCBI Taxonomy" id="34508"/>
    <lineage>
        <taxon>Eukaryota</taxon>
        <taxon>Metazoa</taxon>
        <taxon>Ecdysozoa</taxon>
        <taxon>Nematoda</taxon>
        <taxon>Chromadorea</taxon>
        <taxon>Rhabditida</taxon>
        <taxon>Tylenchina</taxon>
        <taxon>Panagrolaimomorpha</taxon>
        <taxon>Strongyloidoidea</taxon>
        <taxon>Steinernematidae</taxon>
        <taxon>Steinernema</taxon>
    </lineage>
</organism>
<reference evidence="3 4" key="1">
    <citation type="journal article" date="2015" name="Genome Biol.">
        <title>Comparative genomics of Steinernema reveals deeply conserved gene regulatory networks.</title>
        <authorList>
            <person name="Dillman A.R."/>
            <person name="Macchietto M."/>
            <person name="Porter C.F."/>
            <person name="Rogers A."/>
            <person name="Williams B."/>
            <person name="Antoshechkin I."/>
            <person name="Lee M.M."/>
            <person name="Goodwin Z."/>
            <person name="Lu X."/>
            <person name="Lewis E.E."/>
            <person name="Goodrich-Blair H."/>
            <person name="Stock S.P."/>
            <person name="Adams B.J."/>
            <person name="Sternberg P.W."/>
            <person name="Mortazavi A."/>
        </authorList>
    </citation>
    <scope>NUCLEOTIDE SEQUENCE [LARGE SCALE GENOMIC DNA]</scope>
    <source>
        <strain evidence="3 4">ALL</strain>
    </source>
</reference>
<dbReference type="Proteomes" id="UP000298663">
    <property type="component" value="Unassembled WGS sequence"/>
</dbReference>
<dbReference type="OrthoDB" id="5877029at2759"/>
<feature type="transmembrane region" description="Helical" evidence="2">
    <location>
        <begin position="334"/>
        <end position="356"/>
    </location>
</feature>
<evidence type="ECO:0000256" key="2">
    <source>
        <dbReference type="SAM" id="Phobius"/>
    </source>
</evidence>
<feature type="transmembrane region" description="Helical" evidence="2">
    <location>
        <begin position="90"/>
        <end position="112"/>
    </location>
</feature>
<evidence type="ECO:0000313" key="4">
    <source>
        <dbReference type="Proteomes" id="UP000298663"/>
    </source>
</evidence>
<evidence type="ECO:0000313" key="3">
    <source>
        <dbReference type="EMBL" id="TKR64149.1"/>
    </source>
</evidence>
<evidence type="ECO:0000256" key="1">
    <source>
        <dbReference type="SAM" id="MobiDB-lite"/>
    </source>
</evidence>
<keyword evidence="2" id="KW-1133">Transmembrane helix</keyword>
<feature type="transmembrane region" description="Helical" evidence="2">
    <location>
        <begin position="266"/>
        <end position="287"/>
    </location>
</feature>
<protein>
    <submittedName>
        <fullName evidence="3">Uncharacterized protein</fullName>
    </submittedName>
</protein>
<dbReference type="AlphaFoldDB" id="A0A4U5M5K9"/>
<feature type="transmembrane region" description="Helical" evidence="2">
    <location>
        <begin position="391"/>
        <end position="411"/>
    </location>
</feature>
<dbReference type="STRING" id="34508.A0A4U5M5K9"/>
<dbReference type="EMBL" id="AZBU02000009">
    <property type="protein sequence ID" value="TKR64149.1"/>
    <property type="molecule type" value="Genomic_DNA"/>
</dbReference>
<gene>
    <name evidence="3" type="ORF">L596_024731</name>
</gene>
<feature type="transmembrane region" description="Helical" evidence="2">
    <location>
        <begin position="222"/>
        <end position="246"/>
    </location>
</feature>
<reference evidence="3 4" key="2">
    <citation type="journal article" date="2019" name="G3 (Bethesda)">
        <title>Hybrid Assembly of the Genome of the Entomopathogenic Nematode Steinernema carpocapsae Identifies the X-Chromosome.</title>
        <authorList>
            <person name="Serra L."/>
            <person name="Macchietto M."/>
            <person name="Macias-Munoz A."/>
            <person name="McGill C.J."/>
            <person name="Rodriguez I.M."/>
            <person name="Rodriguez B."/>
            <person name="Murad R."/>
            <person name="Mortazavi A."/>
        </authorList>
    </citation>
    <scope>NUCLEOTIDE SEQUENCE [LARGE SCALE GENOMIC DNA]</scope>
    <source>
        <strain evidence="3 4">ALL</strain>
    </source>
</reference>
<accession>A0A4U5M5K9</accession>
<sequence>MNVGPHERRIHGGGGRNVDVFTLDTDRKPYGTHTREVVHRKKITQAYYCDEPEPDYNPNETYTFNPTEAVDRISDEFRFLDDKQSNCQKYLFVFVAITQVIVAIGMIIFAALRYRKLFYTSTKSTTLLDLVKAEDYASNNREGAAILAVKSGTAVLVPAFLQILSGLCGLWPLVDRRPSFLQILQILFGSIAIILWIEPLTIMSMEVNLEYIQIRKSTDTSYGLLIAVITILAFDVLLVNMILVAITASETLFEKPFERSKILVVWNMLISSVALVTLIISVIALTSSTTNVMTWKQPTTNETALYQLGLREGLISSLILFSSCYGLYSACLDPAHRFGAAVLSTISLLATIKYIFSSDRILSITHNIRVLSAVTNAYPINWIMLLMLYSLLLFLFFALIVVIAITFAVHFPAVKPDFSVGPPAPPGRLLPPSSFNDRSQLHQRTHFPGSRL</sequence>
<proteinExistence type="predicted"/>